<dbReference type="SUPFAM" id="SSF53474">
    <property type="entry name" value="alpha/beta-Hydrolases"/>
    <property type="match status" value="1"/>
</dbReference>
<dbReference type="RefSeq" id="WP_106250259.1">
    <property type="nucleotide sequence ID" value="NZ_PVZC01000007.1"/>
</dbReference>
<dbReference type="InterPro" id="IPR029058">
    <property type="entry name" value="AB_hydrolase_fold"/>
</dbReference>
<evidence type="ECO:0000313" key="4">
    <source>
        <dbReference type="Proteomes" id="UP000237846"/>
    </source>
</evidence>
<feature type="domain" description="UPF0261" evidence="1">
    <location>
        <begin position="15"/>
        <end position="188"/>
    </location>
</feature>
<feature type="domain" description="UPF0261" evidence="2">
    <location>
        <begin position="199"/>
        <end position="415"/>
    </location>
</feature>
<dbReference type="Gene3D" id="3.40.50.12020">
    <property type="entry name" value="Uncharacterised protein family UPF0261, NN domain"/>
    <property type="match status" value="1"/>
</dbReference>
<dbReference type="NCBIfam" id="NF002674">
    <property type="entry name" value="PRK02399.1-2"/>
    <property type="match status" value="1"/>
</dbReference>
<sequence>MTPEHPSADADRAPVVALLGTLDTKGAEYAWLRERLAEAGCAVVLVDAGVRPPAGAVPDIDRAAVAAAAGADVERLGAAGDRGAAVAAMAEGAASVLTELHGRGRLDAVLAVGGSGGSAIAARAVRELPIGLPKLIVSTMASGDVAPYVGAKDVAIMYSVVDIAGVNRVSRLVLGNAVAAVAGMARAHAAPRPAAGEDRPLVAASMFGVTTPAVESARARLEELGYEVLVFHATGAGGRALESLAASGLLHGVLDLTTTELADELVGGVLSAGPDRLTAAGRAGLPQVVAPGALDMVNFGPRGTVPEPFAGRLLYVHNPTVTLMRTTAAEMAELGRLAGAKLRAATGPTSVFWPRRGVSALDADGQPFQDRAADDACFAALSEELAGSPVELVPLDLHINDQRFAAAMADRLHALIGAER</sequence>
<dbReference type="InterPro" id="IPR044122">
    <property type="entry name" value="UPF0261_N"/>
</dbReference>
<dbReference type="AlphaFoldDB" id="A0A2T0PYZ7"/>
<dbReference type="EMBL" id="PVZC01000007">
    <property type="protein sequence ID" value="PRX96775.1"/>
    <property type="molecule type" value="Genomic_DNA"/>
</dbReference>
<dbReference type="OrthoDB" id="9776369at2"/>
<organism evidence="3 4">
    <name type="scientific">Allonocardiopsis opalescens</name>
    <dbReference type="NCBI Taxonomy" id="1144618"/>
    <lineage>
        <taxon>Bacteria</taxon>
        <taxon>Bacillati</taxon>
        <taxon>Actinomycetota</taxon>
        <taxon>Actinomycetes</taxon>
        <taxon>Streptosporangiales</taxon>
        <taxon>Allonocardiopsis</taxon>
    </lineage>
</organism>
<accession>A0A2T0PYZ7</accession>
<gene>
    <name evidence="3" type="ORF">CLV72_107298</name>
</gene>
<evidence type="ECO:0000259" key="2">
    <source>
        <dbReference type="Pfam" id="PF23189"/>
    </source>
</evidence>
<dbReference type="Pfam" id="PF06792">
    <property type="entry name" value="UPF0261"/>
    <property type="match status" value="1"/>
</dbReference>
<comment type="caution">
    <text evidence="3">The sequence shown here is derived from an EMBL/GenBank/DDBJ whole genome shotgun (WGS) entry which is preliminary data.</text>
</comment>
<dbReference type="Pfam" id="PF23189">
    <property type="entry name" value="UPF0261_C"/>
    <property type="match status" value="1"/>
</dbReference>
<dbReference type="CDD" id="cd15488">
    <property type="entry name" value="Tm-1-like"/>
    <property type="match status" value="1"/>
</dbReference>
<dbReference type="InterPro" id="IPR051353">
    <property type="entry name" value="Tobamovirus_resist_UPF0261"/>
</dbReference>
<reference evidence="3 4" key="1">
    <citation type="submission" date="2018-03" db="EMBL/GenBank/DDBJ databases">
        <title>Genomic Encyclopedia of Archaeal and Bacterial Type Strains, Phase II (KMG-II): from individual species to whole genera.</title>
        <authorList>
            <person name="Goeker M."/>
        </authorList>
    </citation>
    <scope>NUCLEOTIDE SEQUENCE [LARGE SCALE GENOMIC DNA]</scope>
    <source>
        <strain evidence="3 4">DSM 45601</strain>
    </source>
</reference>
<dbReference type="PIRSF" id="PIRSF033271">
    <property type="entry name" value="UCP033271"/>
    <property type="match status" value="1"/>
</dbReference>
<dbReference type="Gene3D" id="3.40.50.12030">
    <property type="entry name" value="Uncharacterised protein family UPF0261, NC domain"/>
    <property type="match status" value="1"/>
</dbReference>
<proteinExistence type="predicted"/>
<dbReference type="PANTHER" id="PTHR31862:SF1">
    <property type="entry name" value="UPF0261 DOMAIN PROTEIN (AFU_ORTHOLOGUE AFUA_1G10120)"/>
    <property type="match status" value="1"/>
</dbReference>
<protein>
    <submittedName>
        <fullName evidence="3">Uncharacterized protein (UPF0261 family)</fullName>
    </submittedName>
</protein>
<dbReference type="PANTHER" id="PTHR31862">
    <property type="entry name" value="UPF0261 DOMAIN PROTEIN (AFU_ORTHOLOGUE AFUA_1G10120)"/>
    <property type="match status" value="1"/>
</dbReference>
<evidence type="ECO:0000259" key="1">
    <source>
        <dbReference type="Pfam" id="PF06792"/>
    </source>
</evidence>
<dbReference type="InterPro" id="IPR008322">
    <property type="entry name" value="UPF0261"/>
</dbReference>
<evidence type="ECO:0000313" key="3">
    <source>
        <dbReference type="EMBL" id="PRX96775.1"/>
    </source>
</evidence>
<keyword evidence="4" id="KW-1185">Reference proteome</keyword>
<name>A0A2T0PYZ7_9ACTN</name>
<dbReference type="Proteomes" id="UP000237846">
    <property type="component" value="Unassembled WGS sequence"/>
</dbReference>
<dbReference type="InterPro" id="IPR056778">
    <property type="entry name" value="UPF0261_C"/>
</dbReference>